<reference evidence="3" key="1">
    <citation type="submission" date="2023-03" db="EMBL/GenBank/DDBJ databases">
        <title>Massive genome expansion in bonnet fungi (Mycena s.s.) driven by repeated elements and novel gene families across ecological guilds.</title>
        <authorList>
            <consortium name="Lawrence Berkeley National Laboratory"/>
            <person name="Harder C.B."/>
            <person name="Miyauchi S."/>
            <person name="Viragh M."/>
            <person name="Kuo A."/>
            <person name="Thoen E."/>
            <person name="Andreopoulos B."/>
            <person name="Lu D."/>
            <person name="Skrede I."/>
            <person name="Drula E."/>
            <person name="Henrissat B."/>
            <person name="Morin E."/>
            <person name="Kohler A."/>
            <person name="Barry K."/>
            <person name="LaButti K."/>
            <person name="Morin E."/>
            <person name="Salamov A."/>
            <person name="Lipzen A."/>
            <person name="Mereny Z."/>
            <person name="Hegedus B."/>
            <person name="Baldrian P."/>
            <person name="Stursova M."/>
            <person name="Weitz H."/>
            <person name="Taylor A."/>
            <person name="Grigoriev I.V."/>
            <person name="Nagy L.G."/>
            <person name="Martin F."/>
            <person name="Kauserud H."/>
        </authorList>
    </citation>
    <scope>NUCLEOTIDE SEQUENCE</scope>
    <source>
        <strain evidence="3">CBHHK200</strain>
    </source>
</reference>
<evidence type="ECO:0000313" key="3">
    <source>
        <dbReference type="EMBL" id="KAJ7025709.1"/>
    </source>
</evidence>
<dbReference type="SUPFAM" id="SSF56112">
    <property type="entry name" value="Protein kinase-like (PK-like)"/>
    <property type="match status" value="1"/>
</dbReference>
<dbReference type="Pfam" id="PF17667">
    <property type="entry name" value="Pkinase_fungal"/>
    <property type="match status" value="2"/>
</dbReference>
<feature type="domain" description="Fungal-type protein kinase" evidence="2">
    <location>
        <begin position="485"/>
        <end position="521"/>
    </location>
</feature>
<sequence length="626" mass="70430">MAEPTTPPPAAPLVLGDYEAYLKQDVAEEVIITVANFLEWILLAPPGWETELNTQSIVGEDQFKTLLAKYVEVANKETSHRETTMYRPFIELANRCLIDLGLRKKKPVDSDLIFCRNDPTIIRGSDAQRKPDVLNVLMGILKARKLNIDELFDKGPSEPFYWPNVLAFWEFKRGKTKSTADVATVAKQPSSKSKTKTKAHAPTRQSPRGSTQVNSAKSETSDARLERARKSNALAMRLNSCRTVGLRSHVISVLVSGKSLELLYYDRSIVVKSQPLDFTDDLSTFLAILHRFGSLNLAQWGYVPLVPIPRPLPPGSTSTFSPSFYDGDELNLRDMTLKLGGHSLSAPRPPPTTPALSTNPSSLNGVGRRKSRAREADIINQARAHAADTNMRRHLPEVLYSEDLDGSIPECHRHLMKHLPDEYEARVITVIVLEVLKPVTELSDPNELATALRGIFKCYRWLYETVKIMHRDISVNNLMFHRVGEKRTGTKPYMARDLLDASPPPHRYRHDLESFLYVLVFLTCKIKGSRLARWASLPMDDLRDAKIATITAGFPPAKDEFRAFEVEWIRPLRKLFTTGTTNQEDYKDQLAAAAFRDNAPPPEFDNATLDGAVTFDKFEHILASIE</sequence>
<gene>
    <name evidence="3" type="ORF">C8F04DRAFT_1268848</name>
</gene>
<dbReference type="InterPro" id="IPR040976">
    <property type="entry name" value="Pkinase_fungal"/>
</dbReference>
<accession>A0AAD6SDN5</accession>
<evidence type="ECO:0000259" key="2">
    <source>
        <dbReference type="Pfam" id="PF17667"/>
    </source>
</evidence>
<dbReference type="EMBL" id="JARJCM010000149">
    <property type="protein sequence ID" value="KAJ7025709.1"/>
    <property type="molecule type" value="Genomic_DNA"/>
</dbReference>
<dbReference type="InterPro" id="IPR011009">
    <property type="entry name" value="Kinase-like_dom_sf"/>
</dbReference>
<feature type="region of interest" description="Disordered" evidence="1">
    <location>
        <begin position="341"/>
        <end position="370"/>
    </location>
</feature>
<keyword evidence="4" id="KW-1185">Reference proteome</keyword>
<feature type="region of interest" description="Disordered" evidence="1">
    <location>
        <begin position="181"/>
        <end position="225"/>
    </location>
</feature>
<evidence type="ECO:0000256" key="1">
    <source>
        <dbReference type="SAM" id="MobiDB-lite"/>
    </source>
</evidence>
<dbReference type="AlphaFoldDB" id="A0AAD6SDN5"/>
<dbReference type="Proteomes" id="UP001218188">
    <property type="component" value="Unassembled WGS sequence"/>
</dbReference>
<feature type="domain" description="Fungal-type protein kinase" evidence="2">
    <location>
        <begin position="391"/>
        <end position="481"/>
    </location>
</feature>
<dbReference type="PANTHER" id="PTHR38248">
    <property type="entry name" value="FUNK1 6"/>
    <property type="match status" value="1"/>
</dbReference>
<feature type="compositionally biased region" description="Polar residues" evidence="1">
    <location>
        <begin position="204"/>
        <end position="218"/>
    </location>
</feature>
<dbReference type="PANTHER" id="PTHR38248:SF2">
    <property type="entry name" value="FUNK1 11"/>
    <property type="match status" value="1"/>
</dbReference>
<organism evidence="3 4">
    <name type="scientific">Mycena alexandri</name>
    <dbReference type="NCBI Taxonomy" id="1745969"/>
    <lineage>
        <taxon>Eukaryota</taxon>
        <taxon>Fungi</taxon>
        <taxon>Dikarya</taxon>
        <taxon>Basidiomycota</taxon>
        <taxon>Agaricomycotina</taxon>
        <taxon>Agaricomycetes</taxon>
        <taxon>Agaricomycetidae</taxon>
        <taxon>Agaricales</taxon>
        <taxon>Marasmiineae</taxon>
        <taxon>Mycenaceae</taxon>
        <taxon>Mycena</taxon>
    </lineage>
</organism>
<protein>
    <recommendedName>
        <fullName evidence="2">Fungal-type protein kinase domain-containing protein</fullName>
    </recommendedName>
</protein>
<name>A0AAD6SDN5_9AGAR</name>
<proteinExistence type="predicted"/>
<evidence type="ECO:0000313" key="4">
    <source>
        <dbReference type="Proteomes" id="UP001218188"/>
    </source>
</evidence>
<feature type="compositionally biased region" description="Polar residues" evidence="1">
    <location>
        <begin position="354"/>
        <end position="364"/>
    </location>
</feature>
<comment type="caution">
    <text evidence="3">The sequence shown here is derived from an EMBL/GenBank/DDBJ whole genome shotgun (WGS) entry which is preliminary data.</text>
</comment>